<evidence type="ECO:0000259" key="2">
    <source>
        <dbReference type="Pfam" id="PF08719"/>
    </source>
</evidence>
<dbReference type="Pfam" id="PF08719">
    <property type="entry name" value="NADAR"/>
    <property type="match status" value="1"/>
</dbReference>
<feature type="compositionally biased region" description="Pro residues" evidence="1">
    <location>
        <begin position="9"/>
        <end position="19"/>
    </location>
</feature>
<feature type="compositionally biased region" description="Acidic residues" evidence="1">
    <location>
        <begin position="220"/>
        <end position="236"/>
    </location>
</feature>
<accession>A0A4Y8C9N1</accession>
<dbReference type="Proteomes" id="UP000297299">
    <property type="component" value="Unassembled WGS sequence"/>
</dbReference>
<dbReference type="InterPro" id="IPR037238">
    <property type="entry name" value="YbiA-like_sf"/>
</dbReference>
<organism evidence="3 4">
    <name type="scientific">Botryotinia calthae</name>
    <dbReference type="NCBI Taxonomy" id="38488"/>
    <lineage>
        <taxon>Eukaryota</taxon>
        <taxon>Fungi</taxon>
        <taxon>Dikarya</taxon>
        <taxon>Ascomycota</taxon>
        <taxon>Pezizomycotina</taxon>
        <taxon>Leotiomycetes</taxon>
        <taxon>Helotiales</taxon>
        <taxon>Sclerotiniaceae</taxon>
        <taxon>Botryotinia</taxon>
    </lineage>
</organism>
<feature type="region of interest" description="Disordered" evidence="1">
    <location>
        <begin position="1"/>
        <end position="21"/>
    </location>
</feature>
<dbReference type="SUPFAM" id="SSF143990">
    <property type="entry name" value="YbiA-like"/>
    <property type="match status" value="1"/>
</dbReference>
<feature type="region of interest" description="Disordered" evidence="1">
    <location>
        <begin position="216"/>
        <end position="243"/>
    </location>
</feature>
<reference evidence="3 4" key="1">
    <citation type="submission" date="2017-11" db="EMBL/GenBank/DDBJ databases">
        <title>Comparative genomics of Botrytis spp.</title>
        <authorList>
            <person name="Valero-Jimenez C.A."/>
            <person name="Tapia P."/>
            <person name="Veloso J."/>
            <person name="Silva-Moreno E."/>
            <person name="Staats M."/>
            <person name="Valdes J.H."/>
            <person name="Van Kan J.A.L."/>
        </authorList>
    </citation>
    <scope>NUCLEOTIDE SEQUENCE [LARGE SCALE GENOMIC DNA]</scope>
    <source>
        <strain evidence="3 4">MUCL2830</strain>
    </source>
</reference>
<feature type="region of interest" description="Disordered" evidence="1">
    <location>
        <begin position="472"/>
        <end position="525"/>
    </location>
</feature>
<keyword evidence="4" id="KW-1185">Reference proteome</keyword>
<sequence>MPRQKKPEGPPPPVNPPPLGSITRSYAEQNKGHIPRNTISFHDASGKWGFLSNFKQSNFQDNRGRTWQSGEHYFQAAKAWLSRDRIAFEKIKNTKAPVSAKNIGNKIKLDVEKWNEISKDIMIDALWWKILSNRSDRLELLTTDDWLIVEMRADFVWGSGLNTKGSIETPVDSWPGQNKLGESWMYIRARLQAMKENGIDLDLLKAEDFIPKYVDKDPLSDAESENDPSDDPENISDIEFAPGHATGDDELTLEFMEKMPSQTATLVQCNCDNPDSMVMKALHNLQGVFNDGMTELENRVEAANKSTNLALIEADVNQRKKLVRIILKEIETYEIRVIDLKHYIVRKVMEWEKEKTSGRLQTMKSIPDQSIQTEIEMEFHSDGATLKGRECSSPRGGVNAKVILAEGCIGSAVEGGGELIGNDEDSAWLDEDQFTTTAKEYDFDSVLGEEDSPAAAPQVRDGVDLVLNEEDSPAAASQVRDDQRPASPTKGLLTAPEKRGKSPDPKMKPNKRPRRDESLVPNDKVDGNSKAFKIIDIGYRYIKRKNGNKKTQPKLLKNVSIEDIPLSIQQRIIWKDARATRHRLDSIAVNEDAAVMGRCWRSDDNKLESREWDRKGECANCLEAKKNGEEDVVCFFFIKTPEICLFKSRDSLRE</sequence>
<dbReference type="NCBIfam" id="TIGR02464">
    <property type="entry name" value="ribofla_fusion"/>
    <property type="match status" value="1"/>
</dbReference>
<dbReference type="CDD" id="cd15457">
    <property type="entry name" value="NADAR"/>
    <property type="match status" value="1"/>
</dbReference>
<gene>
    <name evidence="3" type="ORF">BOTCAL_2020g00010</name>
</gene>
<feature type="compositionally biased region" description="Basic and acidic residues" evidence="1">
    <location>
        <begin position="496"/>
        <end position="507"/>
    </location>
</feature>
<proteinExistence type="predicted"/>
<dbReference type="OrthoDB" id="206452at2759"/>
<dbReference type="Gene3D" id="1.10.357.40">
    <property type="entry name" value="YbiA-like"/>
    <property type="match status" value="1"/>
</dbReference>
<comment type="caution">
    <text evidence="3">The sequence shown here is derived from an EMBL/GenBank/DDBJ whole genome shotgun (WGS) entry which is preliminary data.</text>
</comment>
<evidence type="ECO:0000313" key="3">
    <source>
        <dbReference type="EMBL" id="TEY18481.1"/>
    </source>
</evidence>
<name>A0A4Y8C9N1_9HELO</name>
<evidence type="ECO:0000256" key="1">
    <source>
        <dbReference type="SAM" id="MobiDB-lite"/>
    </source>
</evidence>
<feature type="compositionally biased region" description="Basic and acidic residues" evidence="1">
    <location>
        <begin position="514"/>
        <end position="525"/>
    </location>
</feature>
<dbReference type="EMBL" id="PHWZ01002016">
    <property type="protein sequence ID" value="TEY18481.1"/>
    <property type="molecule type" value="Genomic_DNA"/>
</dbReference>
<evidence type="ECO:0000313" key="4">
    <source>
        <dbReference type="Proteomes" id="UP000297299"/>
    </source>
</evidence>
<feature type="domain" description="NADAR" evidence="2">
    <location>
        <begin position="41"/>
        <end position="192"/>
    </location>
</feature>
<dbReference type="AlphaFoldDB" id="A0A4Y8C9N1"/>
<protein>
    <recommendedName>
        <fullName evidence="2">NADAR domain-containing protein</fullName>
    </recommendedName>
</protein>
<dbReference type="InterPro" id="IPR012816">
    <property type="entry name" value="NADAR"/>
</dbReference>